<sequence length="186" mass="21102">MRILKYIFAMVAVITMSCSSVLQAQTKTDDNMKSVIVYFTHSGNTELAARQVAEVTGAGMIRLLPEQPYSSEDVNWTNEQSRCTQEHLNQSLRPAVKPLDIDFAKVDTVFVGFPIWWHEEPAVIRTFLDNYGEQLKGKVILPFCTSYESPMSEADATLKKGYPSLKIRKGLRLPAKSDEIKKWIKQ</sequence>
<dbReference type="Gene3D" id="3.40.50.360">
    <property type="match status" value="1"/>
</dbReference>
<comment type="cofactor">
    <cofactor evidence="1">
        <name>FMN</name>
        <dbReference type="ChEBI" id="CHEBI:58210"/>
    </cofactor>
</comment>
<feature type="signal peptide" evidence="2">
    <location>
        <begin position="1"/>
        <end position="24"/>
    </location>
</feature>
<evidence type="ECO:0000313" key="5">
    <source>
        <dbReference type="EMBL" id="RHH74313.1"/>
    </source>
</evidence>
<dbReference type="InterPro" id="IPR029039">
    <property type="entry name" value="Flavoprotein-like_sf"/>
</dbReference>
<dbReference type="SUPFAM" id="SSF52218">
    <property type="entry name" value="Flavoproteins"/>
    <property type="match status" value="1"/>
</dbReference>
<name>A0A3R6E1Z0_9BACT</name>
<dbReference type="GO" id="GO:0010181">
    <property type="term" value="F:FMN binding"/>
    <property type="evidence" value="ECO:0007669"/>
    <property type="project" value="InterPro"/>
</dbReference>
<dbReference type="InterPro" id="IPR001226">
    <property type="entry name" value="Flavodoxin_CS"/>
</dbReference>
<evidence type="ECO:0000256" key="2">
    <source>
        <dbReference type="SAM" id="SignalP"/>
    </source>
</evidence>
<evidence type="ECO:0000259" key="3">
    <source>
        <dbReference type="Pfam" id="PF12682"/>
    </source>
</evidence>
<feature type="domain" description="Flavodoxin-like" evidence="3">
    <location>
        <begin position="33"/>
        <end position="185"/>
    </location>
</feature>
<gene>
    <name evidence="5" type="ORF">DW191_18275</name>
    <name evidence="4" type="ORF">DW986_11780</name>
</gene>
<dbReference type="PANTHER" id="PTHR39201:SF1">
    <property type="entry name" value="FLAVODOXIN-LIKE DOMAIN-CONTAINING PROTEIN"/>
    <property type="match status" value="1"/>
</dbReference>
<dbReference type="Proteomes" id="UP000283732">
    <property type="component" value="Unassembled WGS sequence"/>
</dbReference>
<dbReference type="Proteomes" id="UP000285173">
    <property type="component" value="Unassembled WGS sequence"/>
</dbReference>
<dbReference type="GO" id="GO:0009055">
    <property type="term" value="F:electron transfer activity"/>
    <property type="evidence" value="ECO:0007669"/>
    <property type="project" value="InterPro"/>
</dbReference>
<dbReference type="EMBL" id="QRKC01000013">
    <property type="protein sequence ID" value="RHH74313.1"/>
    <property type="molecule type" value="Genomic_DNA"/>
</dbReference>
<evidence type="ECO:0000256" key="1">
    <source>
        <dbReference type="ARBA" id="ARBA00001917"/>
    </source>
</evidence>
<feature type="chain" id="PRO_5033804603" evidence="2">
    <location>
        <begin position="25"/>
        <end position="186"/>
    </location>
</feature>
<proteinExistence type="predicted"/>
<evidence type="ECO:0000313" key="7">
    <source>
        <dbReference type="Proteomes" id="UP000285173"/>
    </source>
</evidence>
<dbReference type="EMBL" id="QSEF01000015">
    <property type="protein sequence ID" value="RGZ47046.1"/>
    <property type="molecule type" value="Genomic_DNA"/>
</dbReference>
<dbReference type="PROSITE" id="PS00201">
    <property type="entry name" value="FLAVODOXIN"/>
    <property type="match status" value="1"/>
</dbReference>
<evidence type="ECO:0000313" key="4">
    <source>
        <dbReference type="EMBL" id="RGZ47046.1"/>
    </source>
</evidence>
<reference evidence="6 7" key="1">
    <citation type="submission" date="2018-08" db="EMBL/GenBank/DDBJ databases">
        <title>A genome reference for cultivated species of the human gut microbiota.</title>
        <authorList>
            <person name="Zou Y."/>
            <person name="Xue W."/>
            <person name="Luo G."/>
        </authorList>
    </citation>
    <scope>NUCLEOTIDE SEQUENCE [LARGE SCALE GENOMIC DNA]</scope>
    <source>
        <strain evidence="5 6">AM16-50</strain>
        <strain evidence="4 7">AM50-15</strain>
    </source>
</reference>
<comment type="caution">
    <text evidence="4">The sequence shown here is derived from an EMBL/GenBank/DDBJ whole genome shotgun (WGS) entry which is preliminary data.</text>
</comment>
<dbReference type="Pfam" id="PF12682">
    <property type="entry name" value="Flavodoxin_4"/>
    <property type="match status" value="1"/>
</dbReference>
<dbReference type="InterPro" id="IPR008254">
    <property type="entry name" value="Flavodoxin/NO_synth"/>
</dbReference>
<dbReference type="PROSITE" id="PS51257">
    <property type="entry name" value="PROKAR_LIPOPROTEIN"/>
    <property type="match status" value="1"/>
</dbReference>
<accession>A0A3R6E1Z0</accession>
<protein>
    <submittedName>
        <fullName evidence="4">Flavodoxin</fullName>
    </submittedName>
</protein>
<dbReference type="PANTHER" id="PTHR39201">
    <property type="entry name" value="EXPORTED PROTEIN-RELATED"/>
    <property type="match status" value="1"/>
</dbReference>
<organism evidence="4 7">
    <name type="scientific">Parabacteroides merdae</name>
    <dbReference type="NCBI Taxonomy" id="46503"/>
    <lineage>
        <taxon>Bacteria</taxon>
        <taxon>Pseudomonadati</taxon>
        <taxon>Bacteroidota</taxon>
        <taxon>Bacteroidia</taxon>
        <taxon>Bacteroidales</taxon>
        <taxon>Tannerellaceae</taxon>
        <taxon>Parabacteroides</taxon>
    </lineage>
</organism>
<dbReference type="AlphaFoldDB" id="A0A3R6E1Z0"/>
<evidence type="ECO:0000313" key="6">
    <source>
        <dbReference type="Proteomes" id="UP000283732"/>
    </source>
</evidence>
<keyword evidence="2" id="KW-0732">Signal</keyword>